<comment type="caution">
    <text evidence="2">The sequence shown here is derived from an EMBL/GenBank/DDBJ whole genome shotgun (WGS) entry which is preliminary data.</text>
</comment>
<dbReference type="EMBL" id="BMKW01000002">
    <property type="protein sequence ID" value="GGJ04821.1"/>
    <property type="molecule type" value="Genomic_DNA"/>
</dbReference>
<dbReference type="PANTHER" id="PTHR33797">
    <property type="entry name" value="ORGANIC HYDROPEROXIDE RESISTANCE PROTEIN-LIKE"/>
    <property type="match status" value="1"/>
</dbReference>
<dbReference type="RefSeq" id="WP_188965791.1">
    <property type="nucleotide sequence ID" value="NZ_BMKW01000002.1"/>
</dbReference>
<evidence type="ECO:0000256" key="1">
    <source>
        <dbReference type="ARBA" id="ARBA00007378"/>
    </source>
</evidence>
<dbReference type="Gene3D" id="3.30.300.20">
    <property type="match status" value="1"/>
</dbReference>
<accession>A0A917KA08</accession>
<dbReference type="InterPro" id="IPR036102">
    <property type="entry name" value="OsmC/Ohrsf"/>
</dbReference>
<protein>
    <recommendedName>
        <fullName evidence="4">Ohr subfamily peroxiredoxin</fullName>
    </recommendedName>
</protein>
<evidence type="ECO:0000313" key="3">
    <source>
        <dbReference type="Proteomes" id="UP000661507"/>
    </source>
</evidence>
<dbReference type="Proteomes" id="UP000661507">
    <property type="component" value="Unassembled WGS sequence"/>
</dbReference>
<gene>
    <name evidence="2" type="ORF">GCM10011320_09660</name>
</gene>
<organism evidence="2 3">
    <name type="scientific">Neoroseomonas lacus</name>
    <dbReference type="NCBI Taxonomy" id="287609"/>
    <lineage>
        <taxon>Bacteria</taxon>
        <taxon>Pseudomonadati</taxon>
        <taxon>Pseudomonadota</taxon>
        <taxon>Alphaproteobacteria</taxon>
        <taxon>Acetobacterales</taxon>
        <taxon>Acetobacteraceae</taxon>
        <taxon>Neoroseomonas</taxon>
    </lineage>
</organism>
<reference evidence="2" key="1">
    <citation type="journal article" date="2014" name="Int. J. Syst. Evol. Microbiol.">
        <title>Complete genome sequence of Corynebacterium casei LMG S-19264T (=DSM 44701T), isolated from a smear-ripened cheese.</title>
        <authorList>
            <consortium name="US DOE Joint Genome Institute (JGI-PGF)"/>
            <person name="Walter F."/>
            <person name="Albersmeier A."/>
            <person name="Kalinowski J."/>
            <person name="Ruckert C."/>
        </authorList>
    </citation>
    <scope>NUCLEOTIDE SEQUENCE</scope>
    <source>
        <strain evidence="2">CGMCC 1.3617</strain>
    </source>
</reference>
<name>A0A917KA08_9PROT</name>
<proteinExistence type="inferred from homology"/>
<dbReference type="AlphaFoldDB" id="A0A917KA08"/>
<dbReference type="Pfam" id="PF02566">
    <property type="entry name" value="OsmC"/>
    <property type="match status" value="1"/>
</dbReference>
<dbReference type="SUPFAM" id="SSF82784">
    <property type="entry name" value="OsmC-like"/>
    <property type="match status" value="1"/>
</dbReference>
<reference evidence="2" key="2">
    <citation type="submission" date="2020-09" db="EMBL/GenBank/DDBJ databases">
        <authorList>
            <person name="Sun Q."/>
            <person name="Zhou Y."/>
        </authorList>
    </citation>
    <scope>NUCLEOTIDE SEQUENCE</scope>
    <source>
        <strain evidence="2">CGMCC 1.3617</strain>
    </source>
</reference>
<dbReference type="InterPro" id="IPR019953">
    <property type="entry name" value="OHR"/>
</dbReference>
<evidence type="ECO:0008006" key="4">
    <source>
        <dbReference type="Google" id="ProtNLM"/>
    </source>
</evidence>
<dbReference type="InterPro" id="IPR015946">
    <property type="entry name" value="KH_dom-like_a/b"/>
</dbReference>
<sequence>MTIILYATRVSAAGGRKGRIHSADGILDLQLAIPKELGGMGGATNPEQLFAGGYAACFENALLRVGRQSGHRFADGDVEVIAEIGLSRNEAGAFVLHAALAVTIASVDQGTAETLVRGADDICPYSNAIRGNVEVAISVAVR</sequence>
<dbReference type="InterPro" id="IPR003718">
    <property type="entry name" value="OsmC/Ohr_fam"/>
</dbReference>
<comment type="similarity">
    <text evidence="1">Belongs to the OsmC/Ohr family.</text>
</comment>
<keyword evidence="3" id="KW-1185">Reference proteome</keyword>
<dbReference type="NCBIfam" id="TIGR03561">
    <property type="entry name" value="organ_hyd_perox"/>
    <property type="match status" value="1"/>
</dbReference>
<evidence type="ECO:0000313" key="2">
    <source>
        <dbReference type="EMBL" id="GGJ04821.1"/>
    </source>
</evidence>
<dbReference type="PANTHER" id="PTHR33797:SF2">
    <property type="entry name" value="ORGANIC HYDROPEROXIDE RESISTANCE PROTEIN-LIKE"/>
    <property type="match status" value="1"/>
</dbReference>
<dbReference type="Gene3D" id="2.20.25.10">
    <property type="match status" value="1"/>
</dbReference>
<dbReference type="GO" id="GO:0006979">
    <property type="term" value="P:response to oxidative stress"/>
    <property type="evidence" value="ECO:0007669"/>
    <property type="project" value="InterPro"/>
</dbReference>